<gene>
    <name evidence="2" type="ORF">DXT89_02830</name>
</gene>
<dbReference type="RefSeq" id="WP_060715837.1">
    <property type="nucleotide sequence ID" value="NZ_CP055265.1"/>
</dbReference>
<proteinExistence type="predicted"/>
<reference evidence="2 3" key="1">
    <citation type="submission" date="2018-08" db="EMBL/GenBank/DDBJ databases">
        <title>Genome sequencing of Agrobacterium vitis strain ICMP 10754.</title>
        <authorList>
            <person name="Visnovsky S.B."/>
            <person name="Pitman A.R."/>
        </authorList>
    </citation>
    <scope>NUCLEOTIDE SEQUENCE [LARGE SCALE GENOMIC DNA]</scope>
    <source>
        <strain evidence="2 3">ICMP 10754</strain>
    </source>
</reference>
<dbReference type="PROSITE" id="PS50404">
    <property type="entry name" value="GST_NTER"/>
    <property type="match status" value="1"/>
</dbReference>
<dbReference type="GeneID" id="60682209"/>
<dbReference type="InterPro" id="IPR050983">
    <property type="entry name" value="GST_Omega/HSP26"/>
</dbReference>
<feature type="domain" description="GST N-terminal" evidence="1">
    <location>
        <begin position="1"/>
        <end position="78"/>
    </location>
</feature>
<dbReference type="PANTHER" id="PTHR43968:SF6">
    <property type="entry name" value="GLUTATHIONE S-TRANSFERASE OMEGA"/>
    <property type="match status" value="1"/>
</dbReference>
<dbReference type="GO" id="GO:0016740">
    <property type="term" value="F:transferase activity"/>
    <property type="evidence" value="ECO:0007669"/>
    <property type="project" value="UniProtKB-KW"/>
</dbReference>
<dbReference type="PANTHER" id="PTHR43968">
    <property type="match status" value="1"/>
</dbReference>
<dbReference type="Proteomes" id="UP000436911">
    <property type="component" value="Unassembled WGS sequence"/>
</dbReference>
<dbReference type="Gene3D" id="3.40.30.10">
    <property type="entry name" value="Glutaredoxin"/>
    <property type="match status" value="1"/>
</dbReference>
<dbReference type="SUPFAM" id="SSF52833">
    <property type="entry name" value="Thioredoxin-like"/>
    <property type="match status" value="1"/>
</dbReference>
<dbReference type="SFLD" id="SFLDS00019">
    <property type="entry name" value="Glutathione_Transferase_(cytos"/>
    <property type="match status" value="1"/>
</dbReference>
<dbReference type="InterPro" id="IPR040079">
    <property type="entry name" value="Glutathione_S-Trfase"/>
</dbReference>
<dbReference type="EMBL" id="QUSG01000001">
    <property type="protein sequence ID" value="KAA3532295.1"/>
    <property type="molecule type" value="Genomic_DNA"/>
</dbReference>
<evidence type="ECO:0000313" key="3">
    <source>
        <dbReference type="Proteomes" id="UP000436911"/>
    </source>
</evidence>
<dbReference type="OrthoDB" id="9795329at2"/>
<dbReference type="InterPro" id="IPR004045">
    <property type="entry name" value="Glutathione_S-Trfase_N"/>
</dbReference>
<accession>A0A368NWR4</accession>
<protein>
    <submittedName>
        <fullName evidence="2">Glutathione S-transferase</fullName>
    </submittedName>
</protein>
<name>A0A368NWR4_AGRVI</name>
<dbReference type="CDD" id="cd03205">
    <property type="entry name" value="GST_C_6"/>
    <property type="match status" value="1"/>
</dbReference>
<dbReference type="InterPro" id="IPR036249">
    <property type="entry name" value="Thioredoxin-like_sf"/>
</dbReference>
<dbReference type="CDD" id="cd03049">
    <property type="entry name" value="GST_N_3"/>
    <property type="match status" value="1"/>
</dbReference>
<sequence length="198" mass="22548">MKLLYAPASPYSSKVRMAARATRITLEEIKVDTNANPSDLIDNNPLGKIPTLITDEGQAIYDSRAIMQYLNRISDGGLYPKKDEKRTEAEVLEALCDGITDCLLAIVYEKRLHPPEKIHQPYIDRQWEKVTRGLDYLEAHMPKMGKKLNGGHFSMAGLLDYLMLRFPGEWENGHVALTEWPVLFAKKFDGYQLLRPQA</sequence>
<dbReference type="SUPFAM" id="SSF47616">
    <property type="entry name" value="GST C-terminal domain-like"/>
    <property type="match status" value="1"/>
</dbReference>
<dbReference type="InterPro" id="IPR036282">
    <property type="entry name" value="Glutathione-S-Trfase_C_sf"/>
</dbReference>
<dbReference type="GO" id="GO:0005737">
    <property type="term" value="C:cytoplasm"/>
    <property type="evidence" value="ECO:0007669"/>
    <property type="project" value="TreeGrafter"/>
</dbReference>
<dbReference type="Pfam" id="PF13417">
    <property type="entry name" value="GST_N_3"/>
    <property type="match status" value="1"/>
</dbReference>
<organism evidence="2 3">
    <name type="scientific">Agrobacterium vitis</name>
    <name type="common">Rhizobium vitis</name>
    <dbReference type="NCBI Taxonomy" id="373"/>
    <lineage>
        <taxon>Bacteria</taxon>
        <taxon>Pseudomonadati</taxon>
        <taxon>Pseudomonadota</taxon>
        <taxon>Alphaproteobacteria</taxon>
        <taxon>Hyphomicrobiales</taxon>
        <taxon>Rhizobiaceae</taxon>
        <taxon>Rhizobium/Agrobacterium group</taxon>
        <taxon>Agrobacterium</taxon>
    </lineage>
</organism>
<dbReference type="Gene3D" id="1.20.1050.10">
    <property type="match status" value="1"/>
</dbReference>
<evidence type="ECO:0000313" key="2">
    <source>
        <dbReference type="EMBL" id="KAA3532295.1"/>
    </source>
</evidence>
<evidence type="ECO:0000259" key="1">
    <source>
        <dbReference type="PROSITE" id="PS50404"/>
    </source>
</evidence>
<dbReference type="AlphaFoldDB" id="A0A368NWR4"/>
<comment type="caution">
    <text evidence="2">The sequence shown here is derived from an EMBL/GenBank/DDBJ whole genome shotgun (WGS) entry which is preliminary data.</text>
</comment>
<keyword evidence="2" id="KW-0808">Transferase</keyword>